<evidence type="ECO:0000256" key="1">
    <source>
        <dbReference type="SAM" id="Phobius"/>
    </source>
</evidence>
<sequence length="56" mass="6262">MEFIKKYAFWVGELAILLACLIWYGVSGHNLQSTLLNSVAITVLAGLVIKLINRKK</sequence>
<dbReference type="eggNOG" id="ENOG5030BHW">
    <property type="taxonomic scope" value="Bacteria"/>
</dbReference>
<keyword evidence="1" id="KW-0472">Membrane</keyword>
<protein>
    <submittedName>
        <fullName evidence="2">Uncharacterized protein</fullName>
    </submittedName>
</protein>
<keyword evidence="1" id="KW-1133">Transmembrane helix</keyword>
<keyword evidence="1" id="KW-0812">Transmembrane</keyword>
<feature type="transmembrane region" description="Helical" evidence="1">
    <location>
        <begin position="32"/>
        <end position="52"/>
    </location>
</feature>
<accession>A0A0R1S290</accession>
<name>A0A0R1S290_9LACO</name>
<dbReference type="GeneID" id="51981279"/>
<proteinExistence type="predicted"/>
<evidence type="ECO:0000313" key="2">
    <source>
        <dbReference type="EMBL" id="KRL62761.1"/>
    </source>
</evidence>
<keyword evidence="3" id="KW-1185">Reference proteome</keyword>
<organism evidence="2 3">
    <name type="scientific">Lactobacillus psittaci DSM 15354</name>
    <dbReference type="NCBI Taxonomy" id="1122152"/>
    <lineage>
        <taxon>Bacteria</taxon>
        <taxon>Bacillati</taxon>
        <taxon>Bacillota</taxon>
        <taxon>Bacilli</taxon>
        <taxon>Lactobacillales</taxon>
        <taxon>Lactobacillaceae</taxon>
        <taxon>Lactobacillus</taxon>
    </lineage>
</organism>
<dbReference type="AlphaFoldDB" id="A0A0R1S290"/>
<dbReference type="Proteomes" id="UP000051931">
    <property type="component" value="Unassembled WGS sequence"/>
</dbReference>
<reference evidence="2 3" key="1">
    <citation type="journal article" date="2015" name="Genome Announc.">
        <title>Expanding the biotechnology potential of lactobacilli through comparative genomics of 213 strains and associated genera.</title>
        <authorList>
            <person name="Sun Z."/>
            <person name="Harris H.M."/>
            <person name="McCann A."/>
            <person name="Guo C."/>
            <person name="Argimon S."/>
            <person name="Zhang W."/>
            <person name="Yang X."/>
            <person name="Jeffery I.B."/>
            <person name="Cooney J.C."/>
            <person name="Kagawa T.F."/>
            <person name="Liu W."/>
            <person name="Song Y."/>
            <person name="Salvetti E."/>
            <person name="Wrobel A."/>
            <person name="Rasinkangas P."/>
            <person name="Parkhill J."/>
            <person name="Rea M.C."/>
            <person name="O'Sullivan O."/>
            <person name="Ritari J."/>
            <person name="Douillard F.P."/>
            <person name="Paul Ross R."/>
            <person name="Yang R."/>
            <person name="Briner A.E."/>
            <person name="Felis G.E."/>
            <person name="de Vos W.M."/>
            <person name="Barrangou R."/>
            <person name="Klaenhammer T.R."/>
            <person name="Caufield P.W."/>
            <person name="Cui Y."/>
            <person name="Zhang H."/>
            <person name="O'Toole P.W."/>
        </authorList>
    </citation>
    <scope>NUCLEOTIDE SEQUENCE [LARGE SCALE GENOMIC DNA]</scope>
    <source>
        <strain evidence="2 3">DSM 15354</strain>
    </source>
</reference>
<feature type="transmembrane region" description="Helical" evidence="1">
    <location>
        <begin position="7"/>
        <end position="26"/>
    </location>
</feature>
<evidence type="ECO:0000313" key="3">
    <source>
        <dbReference type="Proteomes" id="UP000051931"/>
    </source>
</evidence>
<dbReference type="PATRIC" id="fig|1122152.4.peg.1266"/>
<dbReference type="RefSeq" id="WP_006585445.1">
    <property type="nucleotide sequence ID" value="NZ_AUEI01000010.1"/>
</dbReference>
<dbReference type="EMBL" id="AZFB01000007">
    <property type="protein sequence ID" value="KRL62761.1"/>
    <property type="molecule type" value="Genomic_DNA"/>
</dbReference>
<comment type="caution">
    <text evidence="2">The sequence shown here is derived from an EMBL/GenBank/DDBJ whole genome shotgun (WGS) entry which is preliminary data.</text>
</comment>
<gene>
    <name evidence="2" type="ORF">FC23_GL001232</name>
</gene>